<dbReference type="EMBL" id="CP009526">
    <property type="protein sequence ID" value="AKB51383.1"/>
    <property type="molecule type" value="Genomic_DNA"/>
</dbReference>
<organism evidence="1 2">
    <name type="scientific">Methanosarcina barkeri str. Wiesmoor</name>
    <dbReference type="NCBI Taxonomy" id="1434109"/>
    <lineage>
        <taxon>Archaea</taxon>
        <taxon>Methanobacteriati</taxon>
        <taxon>Methanobacteriota</taxon>
        <taxon>Stenosarchaea group</taxon>
        <taxon>Methanomicrobia</taxon>
        <taxon>Methanosarcinales</taxon>
        <taxon>Methanosarcinaceae</taxon>
        <taxon>Methanosarcina</taxon>
    </lineage>
</organism>
<evidence type="ECO:0000313" key="2">
    <source>
        <dbReference type="Proteomes" id="UP000033038"/>
    </source>
</evidence>
<dbReference type="Proteomes" id="UP000033038">
    <property type="component" value="Chromosome"/>
</dbReference>
<proteinExistence type="predicted"/>
<name>A0A0E3QKG5_METBA</name>
<protein>
    <submittedName>
        <fullName evidence="1">Uncharacterized protein</fullName>
    </submittedName>
</protein>
<evidence type="ECO:0000313" key="1">
    <source>
        <dbReference type="EMBL" id="AKB51383.1"/>
    </source>
</evidence>
<dbReference type="KEGG" id="mbw:MSBRW_2130"/>
<dbReference type="AlphaFoldDB" id="A0A0E3QKG5"/>
<gene>
    <name evidence="1" type="ORF">MSBRW_2130</name>
</gene>
<accession>A0A0E3QKG5</accession>
<dbReference type="PATRIC" id="fig|1434109.4.peg.2741"/>
<dbReference type="HOGENOM" id="CLU_2730368_0_0_2"/>
<dbReference type="RefSeq" id="WP_048102874.1">
    <property type="nucleotide sequence ID" value="NZ_CP009526.1"/>
</dbReference>
<reference evidence="1 2" key="1">
    <citation type="submission" date="2014-07" db="EMBL/GenBank/DDBJ databases">
        <title>Methanogenic archaea and the global carbon cycle.</title>
        <authorList>
            <person name="Henriksen J.R."/>
            <person name="Luke J."/>
            <person name="Reinhart S."/>
            <person name="Benedict M.N."/>
            <person name="Youngblut N.D."/>
            <person name="Metcalf M.E."/>
            <person name="Whitaker R.J."/>
            <person name="Metcalf W.W."/>
        </authorList>
    </citation>
    <scope>NUCLEOTIDE SEQUENCE [LARGE SCALE GENOMIC DNA]</scope>
    <source>
        <strain evidence="1 2">Wiesmoor</strain>
    </source>
</reference>
<sequence>MTSELIKCPHCGYKYYTDIEKVVEDGETVAVRLGFSDIKKAFSQKTPKNLYIDLTCPNCKKEFEWEVKV</sequence>
<dbReference type="GeneID" id="24823657"/>